<sequence length="263" mass="28926">MGKDKGPALPKHLELRKDYVTCSDRLNYNVNTFTSANTFRAMGVDNSWDFEEFKNKFQIVIKKLDKEVMEFDMIGVDPAIANALRRILIAEVPTMAIEHVFVVNNTSIIQPVSDAAAEPNANTPFWQPAMSSNQQPAYWMRPGWCLPPDEVLAHRLGLVPLLVPPHLFEPKVPEEAPSEKNTVVFKLDVACKSSYATRPSTHVRNTTGRQRRSRSAPSSGPLSSTNVPPWCPAPTTSSSCPGGSARFMAATTRGGGAWRCTAA</sequence>
<dbReference type="InterPro" id="IPR036603">
    <property type="entry name" value="RBP11-like"/>
</dbReference>
<dbReference type="GO" id="GO:0006351">
    <property type="term" value="P:DNA-templated transcription"/>
    <property type="evidence" value="ECO:0007669"/>
    <property type="project" value="InterPro"/>
</dbReference>
<dbReference type="InterPro" id="IPR036643">
    <property type="entry name" value="RNApol_insert_sf"/>
</dbReference>
<dbReference type="SUPFAM" id="SSF55257">
    <property type="entry name" value="RBP11-like subunits of RNA polymerase"/>
    <property type="match status" value="1"/>
</dbReference>
<keyword evidence="2" id="KW-0804">Transcription</keyword>
<dbReference type="InterPro" id="IPR050518">
    <property type="entry name" value="Rpo3/RPB3_RNA_Pol_subunit"/>
</dbReference>
<proteinExistence type="predicted"/>
<reference evidence="6 7" key="1">
    <citation type="journal article" date="2017" name="Mol. Biol. Evol.">
        <title>The 4-celled Tetrabaena socialis nuclear genome reveals the essential components for genetic control of cell number at the origin of multicellularity in the volvocine lineage.</title>
        <authorList>
            <person name="Featherston J."/>
            <person name="Arakaki Y."/>
            <person name="Hanschen E.R."/>
            <person name="Ferris P.J."/>
            <person name="Michod R.E."/>
            <person name="Olson B.J.S.C."/>
            <person name="Nozaki H."/>
            <person name="Durand P.M."/>
        </authorList>
    </citation>
    <scope>NUCLEOTIDE SEQUENCE [LARGE SCALE GENOMIC DNA]</scope>
    <source>
        <strain evidence="6 7">NIES-571</strain>
    </source>
</reference>
<feature type="region of interest" description="Disordered" evidence="4">
    <location>
        <begin position="197"/>
        <end position="243"/>
    </location>
</feature>
<protein>
    <recommendedName>
        <fullName evidence="3">Plastid-encoded RNA polymerase subunit alpha</fullName>
    </recommendedName>
</protein>
<dbReference type="Proteomes" id="UP000236333">
    <property type="component" value="Unassembled WGS sequence"/>
</dbReference>
<dbReference type="OrthoDB" id="270173at2759"/>
<accession>A0A2J8AIZ4</accession>
<dbReference type="GO" id="GO:0003899">
    <property type="term" value="F:DNA-directed RNA polymerase activity"/>
    <property type="evidence" value="ECO:0007669"/>
    <property type="project" value="InterPro"/>
</dbReference>
<gene>
    <name evidence="6" type="ORF">TSOC_000553</name>
</gene>
<dbReference type="GO" id="GO:0005666">
    <property type="term" value="C:RNA polymerase III complex"/>
    <property type="evidence" value="ECO:0007669"/>
    <property type="project" value="TreeGrafter"/>
</dbReference>
<evidence type="ECO:0000256" key="1">
    <source>
        <dbReference type="ARBA" id="ARBA00022478"/>
    </source>
</evidence>
<evidence type="ECO:0000256" key="4">
    <source>
        <dbReference type="SAM" id="MobiDB-lite"/>
    </source>
</evidence>
<name>A0A2J8AIZ4_9CHLO</name>
<dbReference type="SUPFAM" id="SSF56553">
    <property type="entry name" value="Insert subdomain of RNA polymerase alpha subunit"/>
    <property type="match status" value="1"/>
</dbReference>
<dbReference type="AlphaFoldDB" id="A0A2J8AIZ4"/>
<evidence type="ECO:0000256" key="2">
    <source>
        <dbReference type="ARBA" id="ARBA00023163"/>
    </source>
</evidence>
<feature type="compositionally biased region" description="Polar residues" evidence="4">
    <location>
        <begin position="197"/>
        <end position="207"/>
    </location>
</feature>
<feature type="domain" description="DNA-directed RNA polymerase RpoA/D/Rpb3-type" evidence="5">
    <location>
        <begin position="70"/>
        <end position="183"/>
    </location>
</feature>
<dbReference type="Gene3D" id="3.30.1360.10">
    <property type="entry name" value="RNA polymerase, RBP11-like subunit"/>
    <property type="match status" value="1"/>
</dbReference>
<organism evidence="6 7">
    <name type="scientific">Tetrabaena socialis</name>
    <dbReference type="NCBI Taxonomy" id="47790"/>
    <lineage>
        <taxon>Eukaryota</taxon>
        <taxon>Viridiplantae</taxon>
        <taxon>Chlorophyta</taxon>
        <taxon>core chlorophytes</taxon>
        <taxon>Chlorophyceae</taxon>
        <taxon>CS clade</taxon>
        <taxon>Chlamydomonadales</taxon>
        <taxon>Tetrabaenaceae</taxon>
        <taxon>Tetrabaena</taxon>
    </lineage>
</organism>
<dbReference type="Gene3D" id="2.170.120.12">
    <property type="entry name" value="DNA-directed RNA polymerase, insert domain"/>
    <property type="match status" value="1"/>
</dbReference>
<evidence type="ECO:0000256" key="3">
    <source>
        <dbReference type="ARBA" id="ARBA00031776"/>
    </source>
</evidence>
<evidence type="ECO:0000313" key="6">
    <source>
        <dbReference type="EMBL" id="PNH12481.1"/>
    </source>
</evidence>
<feature type="compositionally biased region" description="Low complexity" evidence="4">
    <location>
        <begin position="215"/>
        <end position="224"/>
    </location>
</feature>
<evidence type="ECO:0000313" key="7">
    <source>
        <dbReference type="Proteomes" id="UP000236333"/>
    </source>
</evidence>
<comment type="caution">
    <text evidence="6">The sequence shown here is derived from an EMBL/GenBank/DDBJ whole genome shotgun (WGS) entry which is preliminary data.</text>
</comment>
<keyword evidence="1 6" id="KW-0240">DNA-directed RNA polymerase</keyword>
<dbReference type="Pfam" id="PF01193">
    <property type="entry name" value="RNA_pol_L"/>
    <property type="match status" value="1"/>
</dbReference>
<dbReference type="GO" id="GO:0005736">
    <property type="term" value="C:RNA polymerase I complex"/>
    <property type="evidence" value="ECO:0007669"/>
    <property type="project" value="TreeGrafter"/>
</dbReference>
<keyword evidence="7" id="KW-1185">Reference proteome</keyword>
<dbReference type="PANTHER" id="PTHR11800:SF13">
    <property type="entry name" value="DNA-DIRECTED RNA POLYMERASES I AND III SUBUNIT RPAC1"/>
    <property type="match status" value="1"/>
</dbReference>
<dbReference type="PANTHER" id="PTHR11800">
    <property type="entry name" value="DNA-DIRECTED RNA POLYMERASE"/>
    <property type="match status" value="1"/>
</dbReference>
<evidence type="ECO:0000259" key="5">
    <source>
        <dbReference type="Pfam" id="PF01193"/>
    </source>
</evidence>
<dbReference type="GO" id="GO:0046983">
    <property type="term" value="F:protein dimerization activity"/>
    <property type="evidence" value="ECO:0007669"/>
    <property type="project" value="InterPro"/>
</dbReference>
<dbReference type="InterPro" id="IPR011263">
    <property type="entry name" value="DNA-dir_RNA_pol_RpoA/D/Rpb3"/>
</dbReference>
<dbReference type="EMBL" id="PGGS01000008">
    <property type="protein sequence ID" value="PNH12481.1"/>
    <property type="molecule type" value="Genomic_DNA"/>
</dbReference>